<dbReference type="GO" id="GO:0016020">
    <property type="term" value="C:membrane"/>
    <property type="evidence" value="ECO:0007669"/>
    <property type="project" value="UniProtKB-SubCell"/>
</dbReference>
<keyword evidence="7" id="KW-1133">Transmembrane helix</keyword>
<dbReference type="SUPFAM" id="SSF55073">
    <property type="entry name" value="Nucleotide cyclase"/>
    <property type="match status" value="2"/>
</dbReference>
<feature type="region of interest" description="Disordered" evidence="11">
    <location>
        <begin position="1176"/>
        <end position="1272"/>
    </location>
</feature>
<dbReference type="GO" id="GO:0005930">
    <property type="term" value="C:axoneme"/>
    <property type="evidence" value="ECO:0007669"/>
    <property type="project" value="UniProtKB-SubCell"/>
</dbReference>
<evidence type="ECO:0000259" key="13">
    <source>
        <dbReference type="PROSITE" id="PS50125"/>
    </source>
</evidence>
<evidence type="ECO:0000256" key="7">
    <source>
        <dbReference type="ARBA" id="ARBA00022989"/>
    </source>
</evidence>
<dbReference type="OrthoDB" id="552043at2759"/>
<evidence type="ECO:0000256" key="3">
    <source>
        <dbReference type="ARBA" id="ARBA00022614"/>
    </source>
</evidence>
<evidence type="ECO:0000256" key="11">
    <source>
        <dbReference type="SAM" id="MobiDB-lite"/>
    </source>
</evidence>
<evidence type="ECO:0000313" key="15">
    <source>
        <dbReference type="Proteomes" id="UP000747110"/>
    </source>
</evidence>
<evidence type="ECO:0000256" key="12">
    <source>
        <dbReference type="SAM" id="SignalP"/>
    </source>
</evidence>
<dbReference type="GO" id="GO:0009190">
    <property type="term" value="P:cyclic nucleotide biosynthetic process"/>
    <property type="evidence" value="ECO:0007669"/>
    <property type="project" value="InterPro"/>
</dbReference>
<feature type="signal peptide" evidence="12">
    <location>
        <begin position="1"/>
        <end position="19"/>
    </location>
</feature>
<feature type="non-terminal residue" evidence="14">
    <location>
        <position position="1"/>
    </location>
</feature>
<evidence type="ECO:0000256" key="2">
    <source>
        <dbReference type="ARBA" id="ARBA00004430"/>
    </source>
</evidence>
<sequence>MWKLCLLLVLTACAAKCASLPNGLALRHQGNAAKPVWNEESILKWVSVNKVGLRRQALRRLQQNADLATRSCDTACQKDQRDALSKLFTAWGGLGWTQRDNWLSNSTVCRWYGVLCCLIQPVGPLDAHHNTEQNDCPPEATGVLGLSLPSNNITGDIADVSWAAFSSTLLLLDLDDNQLSGDTTAWARGGTGGAGGLAALISLQYLSAGGNRLQGTLEPFLALRNLSALIFHGNMLSGTLPKGLMIHPSLEFLDLDENQLSGPLPNATFTSSNRLRSISLSHNSLSGAFPEQPEKSAAAAQSLTHLDISNNRIEGTLPPYLAWLLLDYLDVSSNRLSGPVAPLLQTSWAMLMLDLSNNSLNGTLPSDVRCRHIHSLDLSRNNLTGTIPASFAKLHSVMNLLLNDNPRLSGQLPDTLPTLSQLSYFDIRNTSMQATKSGQEGLPQLITLSESTLIITSDPGSPTCPMPLLRGSTPVGIAPFYWQFVGCKCKEGFTRNETRGLQPGAANGSSSSSVDAIIGLSCFPVSARGPVMPGWGIALVVLGSLLTLALLALLAYRLVPSVVRYRTMLAKRMPPGFSRRAGGCVVTLVLTDVEGSTELWEWDTDLMAAAIDLHDHTLRSQMSKWYGYEVQTEGDAFLMAFHEPADAAGWCITTQLALLNADWNRELFRHHKACIETLVSLQPNSQSHSCRISQTGVGAAAENAPHVTEAGMLMARPFLPPGVVLGPGPQPNSAVAGPSGRSSARGGLTPQRTSAGGNDDASAAAAGSCAGGVGGGGASGGYVGRDGATAGSGPGGGCLQDNNRQPNLASEVKNHDATLGGMASAAEFADWTRYTRLGVLYRGLRVRMGVATGVTDAITSHAITQRMEYSGEVYRRVQAVADLPQGGQILLDANTFNAIHNNLNDLGIRAVQILTRDKRSSKNGTRAVFGGVRAADRRRVPRSLRTRQSLDLAFAPEAIEPPGLAGGAAADGDEEVCHGGTTAATAFSIVTSIRTMSVGGGWMRGGVGSTPINSLRSVLGSGIGYMSSTFARGSSPLLRQPGGPEPSGRSFRTGFMSFGRNSSNHPNHLGHSANYSNPYLNNGNNNLKVTGNKLQLPGLQAAAEAAAEAASGDARSGPLPQSAAVEHCSIGGGSGYGLNGGRGPMVNRSASGGSAGGGRALAGLVAGGGGSNSGGLPVPLLSPRQRAPSATGMYGGLSSHLERVSQESSCKDRDLAPDTDLQLVDGPSRDGQEAASGSGGRQRQASLVGRRRSGGGGGGGLATGLLVGDGPVSTSDMDSVQYGGSPRDLRVGHLRDVPTGPVSQAAPATRATAALNTLAREVIQRRSSIAPAISVVNMGVYELNAGGSLEYVNITQVLVPGLEERARLGKPLDSARQLTPGYFNAPATSVAPLGSGLWAGVRQRGAFPLVTLVFCSMERFTEMVAVNRDLSMNVMAAYNDCVRRSLLALNGYECQEQEGNYMIAFAKPAEALEWCLMLQELMMEVAWTPSMLRLPAMQEELHPLTGTILFRGPRIKAGVYQGMPTRVSPHSTTGRADYFGPLVNRAARYCHAAAQGGQVIASRCLVEEILRDLLHGELLPAEELPAEELPVRQVAVVDNSAVVLPRWCMPQDVMGSGLGGGGGGTTTAATPGSASAGNGGGDATGSGQRSCTFSKLIVPLVDASSAGENEVAASTTGSIMVLPEFPG</sequence>
<dbReference type="Proteomes" id="UP000747110">
    <property type="component" value="Unassembled WGS sequence"/>
</dbReference>
<dbReference type="GO" id="GO:0035556">
    <property type="term" value="P:intracellular signal transduction"/>
    <property type="evidence" value="ECO:0007669"/>
    <property type="project" value="InterPro"/>
</dbReference>
<dbReference type="Pfam" id="PF00560">
    <property type="entry name" value="LRR_1"/>
    <property type="match status" value="2"/>
</dbReference>
<dbReference type="PROSITE" id="PS50125">
    <property type="entry name" value="GUANYLATE_CYCLASE_2"/>
    <property type="match status" value="1"/>
</dbReference>
<keyword evidence="6" id="KW-0677">Repeat</keyword>
<feature type="compositionally biased region" description="Low complexity" evidence="11">
    <location>
        <begin position="1626"/>
        <end position="1636"/>
    </location>
</feature>
<keyword evidence="8" id="KW-0472">Membrane</keyword>
<dbReference type="InterPro" id="IPR001054">
    <property type="entry name" value="A/G_cyclase"/>
</dbReference>
<dbReference type="Gene3D" id="3.80.10.10">
    <property type="entry name" value="Ribonuclease Inhibitor"/>
    <property type="match status" value="3"/>
</dbReference>
<evidence type="ECO:0000313" key="14">
    <source>
        <dbReference type="EMBL" id="GIL85588.1"/>
    </source>
</evidence>
<reference evidence="14" key="1">
    <citation type="journal article" date="2021" name="Proc. Natl. Acad. Sci. U.S.A.">
        <title>Three genomes in the algal genus Volvox reveal the fate of a haploid sex-determining region after a transition to homothallism.</title>
        <authorList>
            <person name="Yamamoto K."/>
            <person name="Hamaji T."/>
            <person name="Kawai-Toyooka H."/>
            <person name="Matsuzaki R."/>
            <person name="Takahashi F."/>
            <person name="Nishimura Y."/>
            <person name="Kawachi M."/>
            <person name="Noguchi H."/>
            <person name="Minakuchi Y."/>
            <person name="Umen J.G."/>
            <person name="Toyoda A."/>
            <person name="Nozaki H."/>
        </authorList>
    </citation>
    <scope>NUCLEOTIDE SEQUENCE</scope>
    <source>
        <strain evidence="14">NIES-3786</strain>
    </source>
</reference>
<evidence type="ECO:0000256" key="8">
    <source>
        <dbReference type="ARBA" id="ARBA00023136"/>
    </source>
</evidence>
<dbReference type="InterPro" id="IPR001611">
    <property type="entry name" value="Leu-rich_rpt"/>
</dbReference>
<evidence type="ECO:0000256" key="10">
    <source>
        <dbReference type="ARBA" id="ARBA00023180"/>
    </source>
</evidence>
<feature type="region of interest" description="Disordered" evidence="11">
    <location>
        <begin position="1619"/>
        <end position="1645"/>
    </location>
</feature>
<evidence type="ECO:0000256" key="9">
    <source>
        <dbReference type="ARBA" id="ARBA00023170"/>
    </source>
</evidence>
<comment type="caution">
    <text evidence="14">The sequence shown here is derived from an EMBL/GenBank/DDBJ whole genome shotgun (WGS) entry which is preliminary data.</text>
</comment>
<keyword evidence="4" id="KW-0812">Transmembrane</keyword>
<feature type="compositionally biased region" description="Basic and acidic residues" evidence="11">
    <location>
        <begin position="1200"/>
        <end position="1216"/>
    </location>
</feature>
<keyword evidence="10" id="KW-0325">Glycoprotein</keyword>
<evidence type="ECO:0000256" key="4">
    <source>
        <dbReference type="ARBA" id="ARBA00022692"/>
    </source>
</evidence>
<name>A0A8J4CP11_9CHLO</name>
<keyword evidence="3" id="KW-0433">Leucine-rich repeat</keyword>
<keyword evidence="9" id="KW-0675">Receptor</keyword>
<keyword evidence="5 12" id="KW-0732">Signal</keyword>
<dbReference type="PANTHER" id="PTHR27000:SF776">
    <property type="entry name" value="PROTEIN KINASE DOMAIN-CONTAINING PROTEIN"/>
    <property type="match status" value="1"/>
</dbReference>
<evidence type="ECO:0000256" key="6">
    <source>
        <dbReference type="ARBA" id="ARBA00022737"/>
    </source>
</evidence>
<comment type="subcellular location">
    <subcellularLocation>
        <location evidence="2">Cytoplasm</location>
        <location evidence="2">Cytoskeleton</location>
        <location evidence="2">Cilium axoneme</location>
    </subcellularLocation>
    <subcellularLocation>
        <location evidence="1">Membrane</location>
        <topology evidence="1">Single-pass membrane protein</topology>
    </subcellularLocation>
</comment>
<feature type="chain" id="PRO_5035247898" description="Guanylate cyclase domain-containing protein" evidence="12">
    <location>
        <begin position="20"/>
        <end position="1687"/>
    </location>
</feature>
<dbReference type="InterPro" id="IPR032675">
    <property type="entry name" value="LRR_dom_sf"/>
</dbReference>
<feature type="compositionally biased region" description="Low complexity" evidence="11">
    <location>
        <begin position="754"/>
        <end position="764"/>
    </location>
</feature>
<dbReference type="Gene3D" id="3.30.70.1230">
    <property type="entry name" value="Nucleotide cyclase"/>
    <property type="match status" value="3"/>
</dbReference>
<feature type="compositionally biased region" description="Low complexity" evidence="11">
    <location>
        <begin position="724"/>
        <end position="747"/>
    </location>
</feature>
<evidence type="ECO:0000256" key="5">
    <source>
        <dbReference type="ARBA" id="ARBA00022729"/>
    </source>
</evidence>
<keyword evidence="15" id="KW-1185">Reference proteome</keyword>
<dbReference type="SUPFAM" id="SSF52058">
    <property type="entry name" value="L domain-like"/>
    <property type="match status" value="1"/>
</dbReference>
<proteinExistence type="predicted"/>
<accession>A0A8J4CP11</accession>
<dbReference type="InterPro" id="IPR029787">
    <property type="entry name" value="Nucleotide_cyclase"/>
</dbReference>
<feature type="domain" description="Guanylate cyclase" evidence="13">
    <location>
        <begin position="587"/>
        <end position="644"/>
    </location>
</feature>
<dbReference type="Pfam" id="PF00211">
    <property type="entry name" value="Guanylate_cyc"/>
    <property type="match status" value="1"/>
</dbReference>
<organism evidence="14 15">
    <name type="scientific">Volvox reticuliferus</name>
    <dbReference type="NCBI Taxonomy" id="1737510"/>
    <lineage>
        <taxon>Eukaryota</taxon>
        <taxon>Viridiplantae</taxon>
        <taxon>Chlorophyta</taxon>
        <taxon>core chlorophytes</taxon>
        <taxon>Chlorophyceae</taxon>
        <taxon>CS clade</taxon>
        <taxon>Chlamydomonadales</taxon>
        <taxon>Volvocaceae</taxon>
        <taxon>Volvox</taxon>
    </lineage>
</organism>
<dbReference type="EMBL" id="BNCP01000033">
    <property type="protein sequence ID" value="GIL85588.1"/>
    <property type="molecule type" value="Genomic_DNA"/>
</dbReference>
<protein>
    <recommendedName>
        <fullName evidence="13">Guanylate cyclase domain-containing protein</fullName>
    </recommendedName>
</protein>
<feature type="region of interest" description="Disordered" evidence="11">
    <location>
        <begin position="724"/>
        <end position="764"/>
    </location>
</feature>
<gene>
    <name evidence="14" type="ORF">Vretifemale_14085</name>
</gene>
<dbReference type="PANTHER" id="PTHR27000">
    <property type="entry name" value="LEUCINE-RICH REPEAT RECEPTOR-LIKE PROTEIN KINASE FAMILY PROTEIN-RELATED"/>
    <property type="match status" value="1"/>
</dbReference>
<evidence type="ECO:0000256" key="1">
    <source>
        <dbReference type="ARBA" id="ARBA00004167"/>
    </source>
</evidence>